<feature type="region of interest" description="Disordered" evidence="1">
    <location>
        <begin position="56"/>
        <end position="175"/>
    </location>
</feature>
<feature type="compositionally biased region" description="Basic and acidic residues" evidence="1">
    <location>
        <begin position="509"/>
        <end position="529"/>
    </location>
</feature>
<reference evidence="3" key="1">
    <citation type="submission" date="2016-11" db="UniProtKB">
        <authorList>
            <consortium name="WormBaseParasite"/>
        </authorList>
    </citation>
    <scope>IDENTIFICATION</scope>
</reference>
<feature type="region of interest" description="Disordered" evidence="1">
    <location>
        <begin position="548"/>
        <end position="572"/>
    </location>
</feature>
<feature type="region of interest" description="Disordered" evidence="1">
    <location>
        <begin position="398"/>
        <end position="532"/>
    </location>
</feature>
<evidence type="ECO:0000256" key="1">
    <source>
        <dbReference type="SAM" id="MobiDB-lite"/>
    </source>
</evidence>
<feature type="compositionally biased region" description="Polar residues" evidence="1">
    <location>
        <begin position="1"/>
        <end position="25"/>
    </location>
</feature>
<dbReference type="Proteomes" id="UP000095282">
    <property type="component" value="Unplaced"/>
</dbReference>
<feature type="compositionally biased region" description="Basic residues" evidence="1">
    <location>
        <begin position="152"/>
        <end position="163"/>
    </location>
</feature>
<sequence>MGNVTENETPSTPLQYGSSPNQTSEWIDASDASPIVKVHFIKGSPVETLGSHLRFERQSNVAIPLPPPSTTSSSTMITDMGEEEGKESDGEVEESTSSSAPPPTLDIPTSSTETRDAAMATEEEEDDEEEEEEEATPTNPRLSTDNTNEAKRQKKRERKRAKQANKEQQQERQRLQRIQAIRCRQEKLERDAAVVAKEIVDVEEERSRSSSPYSSPEEMAANQPSPPGTFEVLVHGKRRSVVPFVPRRQAPPFEIPKHSSPVVVPFRDAAPILRPMIPFVAYPPPPPPPPPPLLIRPPLPFPTFVSVQPPTFPQPMVPVSMQRIPMQRMPVMINRPPIFLPPPPPPPPPPMLIFPRQLVRPARCPLSITAPEDVKKEEEEKKKAETVRKFMEKVREVALEPAAPEAEEEKEGANATSSSTTVATSNATSSATLDSNLRAATTWEDEYSEETPPAASEATVPPPNVISEATLLVTPIAAPDAAPDATPDAPPTSHQATPTDEPEDPIQLVEKKPKKPESPEPIEIRRRSSVELNGELITAGVAAVLLDDSDDELPPPAASSSSLSQRPPTPEAQEAINRVMEFPKQSSSSSSTFDIWTGFVSEMPTAPKALREEWDEEFREILEKDKRMIEKMDEEGEEPVTLMSICKRIEPFFKESKWHGATIDGEQLREMFIEAYGGAIPRDHWSILELVCSFQPGYFHVFDVVIGSVIELTYNFILTPEFKKNEDSLWRLYQSVPAAEGVEKFFQRFEQKILP</sequence>
<feature type="compositionally biased region" description="Low complexity" evidence="1">
    <location>
        <begin position="209"/>
        <end position="218"/>
    </location>
</feature>
<dbReference type="AlphaFoldDB" id="A0A1I7U510"/>
<protein>
    <submittedName>
        <fullName evidence="3">RING-type domain-containing protein</fullName>
    </submittedName>
</protein>
<feature type="compositionally biased region" description="Low complexity" evidence="1">
    <location>
        <begin position="413"/>
        <end position="432"/>
    </location>
</feature>
<feature type="compositionally biased region" description="Acidic residues" evidence="1">
    <location>
        <begin position="121"/>
        <end position="135"/>
    </location>
</feature>
<feature type="region of interest" description="Disordered" evidence="1">
    <location>
        <begin position="1"/>
        <end position="28"/>
    </location>
</feature>
<feature type="compositionally biased region" description="Low complexity" evidence="1">
    <location>
        <begin position="474"/>
        <end position="487"/>
    </location>
</feature>
<feature type="compositionally biased region" description="Basic and acidic residues" evidence="1">
    <location>
        <begin position="164"/>
        <end position="174"/>
    </location>
</feature>
<evidence type="ECO:0000313" key="3">
    <source>
        <dbReference type="WBParaSite" id="Csp11.Scaffold629.g14918.t1"/>
    </source>
</evidence>
<dbReference type="eggNOG" id="ENOG502QUX8">
    <property type="taxonomic scope" value="Eukaryota"/>
</dbReference>
<dbReference type="WBParaSite" id="Csp11.Scaffold629.g14918.t1">
    <property type="protein sequence ID" value="Csp11.Scaffold629.g14918.t1"/>
    <property type="gene ID" value="Csp11.Scaffold629.g14918"/>
</dbReference>
<keyword evidence="2" id="KW-1185">Reference proteome</keyword>
<accession>A0A1I7U510</accession>
<name>A0A1I7U510_9PELO</name>
<organism evidence="2 3">
    <name type="scientific">Caenorhabditis tropicalis</name>
    <dbReference type="NCBI Taxonomy" id="1561998"/>
    <lineage>
        <taxon>Eukaryota</taxon>
        <taxon>Metazoa</taxon>
        <taxon>Ecdysozoa</taxon>
        <taxon>Nematoda</taxon>
        <taxon>Chromadorea</taxon>
        <taxon>Rhabditida</taxon>
        <taxon>Rhabditina</taxon>
        <taxon>Rhabditomorpha</taxon>
        <taxon>Rhabditoidea</taxon>
        <taxon>Rhabditidae</taxon>
        <taxon>Peloderinae</taxon>
        <taxon>Caenorhabditis</taxon>
    </lineage>
</organism>
<feature type="compositionally biased region" description="Acidic residues" evidence="1">
    <location>
        <begin position="80"/>
        <end position="94"/>
    </location>
</feature>
<evidence type="ECO:0000313" key="2">
    <source>
        <dbReference type="Proteomes" id="UP000095282"/>
    </source>
</evidence>
<feature type="compositionally biased region" description="Polar residues" evidence="1">
    <location>
        <begin position="137"/>
        <end position="147"/>
    </location>
</feature>
<dbReference type="STRING" id="1561998.A0A1I7U510"/>
<proteinExistence type="predicted"/>
<feature type="region of interest" description="Disordered" evidence="1">
    <location>
        <begin position="195"/>
        <end position="229"/>
    </location>
</feature>